<dbReference type="Proteomes" id="UP000033352">
    <property type="component" value="Unassembled WGS sequence"/>
</dbReference>
<organism evidence="1 2">
    <name type="scientific">Enterobacter sichuanensis</name>
    <dbReference type="NCBI Taxonomy" id="2071710"/>
    <lineage>
        <taxon>Bacteria</taxon>
        <taxon>Pseudomonadati</taxon>
        <taxon>Pseudomonadota</taxon>
        <taxon>Gammaproteobacteria</taxon>
        <taxon>Enterobacterales</taxon>
        <taxon>Enterobacteriaceae</taxon>
        <taxon>Enterobacter</taxon>
        <taxon>Enterobacter cloacae complex</taxon>
    </lineage>
</organism>
<gene>
    <name evidence="1" type="ORF">SS37_18345</name>
</gene>
<proteinExistence type="predicted"/>
<comment type="caution">
    <text evidence="1">The sequence shown here is derived from an EMBL/GenBank/DDBJ whole genome shotgun (WGS) entry which is preliminary data.</text>
</comment>
<name>A0A0F1ANA1_9ENTR</name>
<sequence length="160" mass="18216">MNNKNIQIVNLLISHSQILLRSRDYDEKLSQWGKGNISQGAVLHKDYVIFDPLPDDAFGANVNIKVEQSFNLDENSQRCIVVPFFVTEQHKLQVASATEKFDLSLGLNDKTYSLFYEVCEGDEIYYNFTLVPTKETVAAKFLLDDPWGGIKNHPLKEGVF</sequence>
<dbReference type="EMBL" id="JZYX01000042">
    <property type="protein sequence ID" value="KJN23352.1"/>
    <property type="molecule type" value="Genomic_DNA"/>
</dbReference>
<dbReference type="AlphaFoldDB" id="A0A0F1ANA1"/>
<dbReference type="InterPro" id="IPR038691">
    <property type="entry name" value="ComJ_sf"/>
</dbReference>
<dbReference type="OrthoDB" id="5114501at2"/>
<accession>A0A0F1ANA1</accession>
<reference evidence="1 2" key="1">
    <citation type="submission" date="2015-03" db="EMBL/GenBank/DDBJ databases">
        <authorList>
            <person name="McCorrison J."/>
            <person name="Sanka R."/>
            <person name="Adams M."/>
            <person name="Brinkac L."/>
            <person name="Nierman W."/>
            <person name="Sutton G."/>
            <person name="Nelson K."/>
            <person name="Kiedrowski L."/>
            <person name="Guerrero D."/>
            <person name="Bonomo R."/>
        </authorList>
    </citation>
    <scope>NUCLEOTIDE SEQUENCE [LARGE SCALE GENOMIC DNA]</scope>
    <source>
        <strain evidence="1 2">35699</strain>
    </source>
</reference>
<evidence type="ECO:0000313" key="2">
    <source>
        <dbReference type="Proteomes" id="UP000033352"/>
    </source>
</evidence>
<dbReference type="PATRIC" id="fig|1619248.3.peg.3170"/>
<protein>
    <recommendedName>
        <fullName evidence="3">Competence protein J (ComJ)</fullName>
    </recommendedName>
</protein>
<dbReference type="InterPro" id="IPR020354">
    <property type="entry name" value="Competence_nuclease_inhibitor"/>
</dbReference>
<dbReference type="Gene3D" id="2.60.34.30">
    <property type="entry name" value="Competence, DNA-entry nuclease inhibitor, ComJ"/>
    <property type="match status" value="1"/>
</dbReference>
<evidence type="ECO:0008006" key="3">
    <source>
        <dbReference type="Google" id="ProtNLM"/>
    </source>
</evidence>
<evidence type="ECO:0000313" key="1">
    <source>
        <dbReference type="EMBL" id="KJN23352.1"/>
    </source>
</evidence>
<dbReference type="RefSeq" id="WP_045286253.1">
    <property type="nucleotide sequence ID" value="NZ_JZYX01000042.1"/>
</dbReference>
<dbReference type="Pfam" id="PF11033">
    <property type="entry name" value="ComJ"/>
    <property type="match status" value="1"/>
</dbReference>